<dbReference type="EMBL" id="JAUDDZ010000001">
    <property type="protein sequence ID" value="MDM8274172.1"/>
    <property type="molecule type" value="Genomic_DNA"/>
</dbReference>
<gene>
    <name evidence="2" type="ORF">QUW28_01480</name>
</gene>
<dbReference type="GO" id="GO:0016757">
    <property type="term" value="F:glycosyltransferase activity"/>
    <property type="evidence" value="ECO:0007669"/>
    <property type="project" value="UniProtKB-KW"/>
</dbReference>
<evidence type="ECO:0000313" key="2">
    <source>
        <dbReference type="EMBL" id="MDM8274172.1"/>
    </source>
</evidence>
<dbReference type="Proteomes" id="UP001529421">
    <property type="component" value="Unassembled WGS sequence"/>
</dbReference>
<proteinExistence type="predicted"/>
<keyword evidence="2" id="KW-0328">Glycosyltransferase</keyword>
<dbReference type="PANTHER" id="PTHR22916">
    <property type="entry name" value="GLYCOSYLTRANSFERASE"/>
    <property type="match status" value="1"/>
</dbReference>
<reference evidence="2 3" key="2">
    <citation type="submission" date="2023-06" db="EMBL/GenBank/DDBJ databases">
        <authorList>
            <person name="Zeman M."/>
            <person name="Kubasova T."/>
            <person name="Jahodarova E."/>
            <person name="Nykrynova M."/>
            <person name="Rychlik I."/>
        </authorList>
    </citation>
    <scope>NUCLEOTIDE SEQUENCE [LARGE SCALE GENOMIC DNA]</scope>
    <source>
        <strain evidence="2 3">154_Feed</strain>
    </source>
</reference>
<dbReference type="InterPro" id="IPR029044">
    <property type="entry name" value="Nucleotide-diphossugar_trans"/>
</dbReference>
<keyword evidence="3" id="KW-1185">Reference proteome</keyword>
<dbReference type="Gene3D" id="3.90.550.10">
    <property type="entry name" value="Spore Coat Polysaccharide Biosynthesis Protein SpsA, Chain A"/>
    <property type="match status" value="1"/>
</dbReference>
<evidence type="ECO:0000259" key="1">
    <source>
        <dbReference type="Pfam" id="PF00535"/>
    </source>
</evidence>
<dbReference type="InterPro" id="IPR001173">
    <property type="entry name" value="Glyco_trans_2-like"/>
</dbReference>
<comment type="caution">
    <text evidence="2">The sequence shown here is derived from an EMBL/GenBank/DDBJ whole genome shotgun (WGS) entry which is preliminary data.</text>
</comment>
<keyword evidence="2" id="KW-0808">Transferase</keyword>
<dbReference type="CDD" id="cd00761">
    <property type="entry name" value="Glyco_tranf_GTA_type"/>
    <property type="match status" value="1"/>
</dbReference>
<dbReference type="EC" id="2.4.-.-" evidence="2"/>
<evidence type="ECO:0000313" key="3">
    <source>
        <dbReference type="Proteomes" id="UP001529421"/>
    </source>
</evidence>
<dbReference type="SUPFAM" id="SSF53448">
    <property type="entry name" value="Nucleotide-diphospho-sugar transferases"/>
    <property type="match status" value="1"/>
</dbReference>
<organism evidence="2 3">
    <name type="scientific">Enorma phocaeensis</name>
    <dbReference type="NCBI Taxonomy" id="1871019"/>
    <lineage>
        <taxon>Bacteria</taxon>
        <taxon>Bacillati</taxon>
        <taxon>Actinomycetota</taxon>
        <taxon>Coriobacteriia</taxon>
        <taxon>Coriobacteriales</taxon>
        <taxon>Coriobacteriaceae</taxon>
        <taxon>Enorma</taxon>
    </lineage>
</organism>
<dbReference type="RefSeq" id="WP_289543962.1">
    <property type="nucleotide sequence ID" value="NZ_JAUDDZ010000001.1"/>
</dbReference>
<name>A0ABT7V8G4_9ACTN</name>
<protein>
    <submittedName>
        <fullName evidence="2">Glycosyltransferase family A protein</fullName>
        <ecNumber evidence="2">2.4.-.-</ecNumber>
    </submittedName>
</protein>
<dbReference type="PANTHER" id="PTHR22916:SF3">
    <property type="entry name" value="UDP-GLCNAC:BETAGAL BETA-1,3-N-ACETYLGLUCOSAMINYLTRANSFERASE-LIKE PROTEIN 1"/>
    <property type="match status" value="1"/>
</dbReference>
<reference evidence="3" key="1">
    <citation type="submission" date="2023-06" db="EMBL/GenBank/DDBJ databases">
        <title>Identification and characterization of horizontal gene transfer across gut microbiota members of farm animals based on homology search.</title>
        <authorList>
            <person name="Zeman M."/>
            <person name="Kubasova T."/>
            <person name="Jahodarova E."/>
            <person name="Nykrynova M."/>
            <person name="Rychlik I."/>
        </authorList>
    </citation>
    <scope>NUCLEOTIDE SEQUENCE [LARGE SCALE GENOMIC DNA]</scope>
    <source>
        <strain evidence="3">154_Feed</strain>
    </source>
</reference>
<feature type="domain" description="Glycosyltransferase 2-like" evidence="1">
    <location>
        <begin position="5"/>
        <end position="142"/>
    </location>
</feature>
<accession>A0ABT7V8G4</accession>
<dbReference type="Pfam" id="PF00535">
    <property type="entry name" value="Glycos_transf_2"/>
    <property type="match status" value="1"/>
</dbReference>
<sequence length="346" mass="38967">MMRFSVIIPVYNVERYLPQCLRSVQEQTFTNYEVVLVNDGSTDMSLTICKNFVATTDSTVRVIDQRNRGLLMARRAGIDLAAGEYVVCLDSDDALRVDALETIDAALRRTDADVLLFQASRSESFDSPYFDYSHVFKAADGSGVFPSRIARQLIVSTHDVHSMCGKAIRRTHICQGADFRMYEGLQYGEDLLQTTRIFDSAQLFAAIPDVLYYYRDNESSISHGLNRRRLEDISAVRSELLVYARHWGENLSAAVLAGNCVETLAYCLMCVNRLEKKDACYEVQKAAEAPFFKDSVYGANLSLIPAWKRLGIGLLSKGKFSLFAAYIRALFGFLRFMGLEVGSRYQ</sequence>